<protein>
    <submittedName>
        <fullName evidence="3">3-(3-hydroxy-phenyl)propionate hydroxylase</fullName>
    </submittedName>
</protein>
<dbReference type="Pfam" id="PF01494">
    <property type="entry name" value="FAD_binding_3"/>
    <property type="match status" value="1"/>
</dbReference>
<evidence type="ECO:0000259" key="2">
    <source>
        <dbReference type="Pfam" id="PF01494"/>
    </source>
</evidence>
<dbReference type="GO" id="GO:0008688">
    <property type="term" value="F:3-(3-hydroxyphenyl)propionate hydroxylase activity"/>
    <property type="evidence" value="ECO:0007669"/>
    <property type="project" value="TreeGrafter"/>
</dbReference>
<evidence type="ECO:0000313" key="4">
    <source>
        <dbReference type="Proteomes" id="UP000253529"/>
    </source>
</evidence>
<dbReference type="OrthoDB" id="9791689at2"/>
<dbReference type="GO" id="GO:0019622">
    <property type="term" value="P:3-(3-hydroxy)phenylpropionate catabolic process"/>
    <property type="evidence" value="ECO:0007669"/>
    <property type="project" value="TreeGrafter"/>
</dbReference>
<name>A0A366F3P5_9HYPH</name>
<dbReference type="InterPro" id="IPR036188">
    <property type="entry name" value="FAD/NAD-bd_sf"/>
</dbReference>
<dbReference type="PRINTS" id="PR00420">
    <property type="entry name" value="RNGMNOXGNASE"/>
</dbReference>
<accession>A0A366F3P5</accession>
<reference evidence="3 4" key="1">
    <citation type="submission" date="2018-06" db="EMBL/GenBank/DDBJ databases">
        <title>Genomic Encyclopedia of Type Strains, Phase IV (KMG-IV): sequencing the most valuable type-strain genomes for metagenomic binning, comparative biology and taxonomic classification.</title>
        <authorList>
            <person name="Goeker M."/>
        </authorList>
    </citation>
    <scope>NUCLEOTIDE SEQUENCE [LARGE SCALE GENOMIC DNA]</scope>
    <source>
        <strain evidence="3 4">DSM 24875</strain>
    </source>
</reference>
<keyword evidence="4" id="KW-1185">Reference proteome</keyword>
<evidence type="ECO:0000256" key="1">
    <source>
        <dbReference type="ARBA" id="ARBA00023002"/>
    </source>
</evidence>
<dbReference type="EMBL" id="QNRK01000022">
    <property type="protein sequence ID" value="RBP09227.1"/>
    <property type="molecule type" value="Genomic_DNA"/>
</dbReference>
<dbReference type="SUPFAM" id="SSF51905">
    <property type="entry name" value="FAD/NAD(P)-binding domain"/>
    <property type="match status" value="1"/>
</dbReference>
<dbReference type="Gene3D" id="3.50.50.60">
    <property type="entry name" value="FAD/NAD(P)-binding domain"/>
    <property type="match status" value="1"/>
</dbReference>
<gene>
    <name evidence="3" type="ORF">DFR50_12264</name>
</gene>
<sequence length="533" mass="58740">MSNGKAFDADVAIIGYGPTGLTAALCLGQYGIKTIALEREPAIYPRARAVTVCDSTMRCFQSLGLDRDLAEVMDETVALRWITYSGHEITHLTFPPSALGVHPRSYAIYQPRMEEVMRARMPDYADVVDVRFGVEVVAVDQDADGVTVTSRDVRNGAETTVRTRYALACDGGSSKTRDRLGVKMLGETVEKLWVVVDARVKRWWPNRNILTFWSDKQRPVVDIALALGNHRWEFPLEAHESEKDFATQEQLWPLLNSLGVTDDLIEIHQHAFYKHHVRHAERWREGRIFLLGDAAHLMPPWAGQGMQSGIRDAFNLSWKLREVLKGRLPDRLLDTYEVERAPTVAMMTAVAVQMGRIIKQQLTDEEMAALAPSPDAPPEEPPLLRPPFLESGWVRGSVSADSAVGKTIPQPRVANSAGKLCLLDELLGDGFTLLGDGVDPRDLLSPGEKAEWDALGARYAKALGANDRGDGPDNIVDLNGILQQWMRGFGVRVVALRPDRFVAASDVFGLAVPAPEIREGAARAAFAALPPAA</sequence>
<keyword evidence="1" id="KW-0560">Oxidoreductase</keyword>
<dbReference type="GO" id="GO:0071949">
    <property type="term" value="F:FAD binding"/>
    <property type="evidence" value="ECO:0007669"/>
    <property type="project" value="InterPro"/>
</dbReference>
<proteinExistence type="predicted"/>
<dbReference type="RefSeq" id="WP_113890841.1">
    <property type="nucleotide sequence ID" value="NZ_QNRK01000022.1"/>
</dbReference>
<dbReference type="PANTHER" id="PTHR43476:SF3">
    <property type="entry name" value="FAD-BINDING MONOOXYGENASE"/>
    <property type="match status" value="1"/>
</dbReference>
<feature type="domain" description="FAD-binding" evidence="2">
    <location>
        <begin position="8"/>
        <end position="348"/>
    </location>
</feature>
<dbReference type="NCBIfam" id="NF004829">
    <property type="entry name" value="PRK06183.1-3"/>
    <property type="match status" value="1"/>
</dbReference>
<dbReference type="InterPro" id="IPR050631">
    <property type="entry name" value="PheA/TfdB_FAD_monoxygenase"/>
</dbReference>
<dbReference type="InterPro" id="IPR002938">
    <property type="entry name" value="FAD-bd"/>
</dbReference>
<dbReference type="AlphaFoldDB" id="A0A366F3P5"/>
<comment type="caution">
    <text evidence="3">The sequence shown here is derived from an EMBL/GenBank/DDBJ whole genome shotgun (WGS) entry which is preliminary data.</text>
</comment>
<dbReference type="Proteomes" id="UP000253529">
    <property type="component" value="Unassembled WGS sequence"/>
</dbReference>
<dbReference type="PANTHER" id="PTHR43476">
    <property type="entry name" value="3-(3-HYDROXY-PHENYL)PROPIONATE/3-HYDROXYCINNAMIC ACID HYDROXYLASE"/>
    <property type="match status" value="1"/>
</dbReference>
<organism evidence="3 4">
    <name type="scientific">Roseiarcus fermentans</name>
    <dbReference type="NCBI Taxonomy" id="1473586"/>
    <lineage>
        <taxon>Bacteria</taxon>
        <taxon>Pseudomonadati</taxon>
        <taxon>Pseudomonadota</taxon>
        <taxon>Alphaproteobacteria</taxon>
        <taxon>Hyphomicrobiales</taxon>
        <taxon>Roseiarcaceae</taxon>
        <taxon>Roseiarcus</taxon>
    </lineage>
</organism>
<evidence type="ECO:0000313" key="3">
    <source>
        <dbReference type="EMBL" id="RBP09227.1"/>
    </source>
</evidence>
<dbReference type="Gene3D" id="3.30.9.10">
    <property type="entry name" value="D-Amino Acid Oxidase, subunit A, domain 2"/>
    <property type="match status" value="1"/>
</dbReference>